<evidence type="ECO:0000256" key="2">
    <source>
        <dbReference type="ARBA" id="ARBA00012425"/>
    </source>
</evidence>
<dbReference type="PANTHER" id="PTHR24056">
    <property type="entry name" value="CELL DIVISION PROTEIN KINASE"/>
    <property type="match status" value="1"/>
</dbReference>
<dbReference type="Gene3D" id="1.10.510.10">
    <property type="entry name" value="Transferase(Phosphotransferase) domain 1"/>
    <property type="match status" value="1"/>
</dbReference>
<dbReference type="InterPro" id="IPR000719">
    <property type="entry name" value="Prot_kinase_dom"/>
</dbReference>
<evidence type="ECO:0000256" key="3">
    <source>
        <dbReference type="ARBA" id="ARBA00022527"/>
    </source>
</evidence>
<dbReference type="EC" id="2.7.11.22" evidence="2"/>
<dbReference type="InterPro" id="IPR017441">
    <property type="entry name" value="Protein_kinase_ATP_BS"/>
</dbReference>
<evidence type="ECO:0000256" key="5">
    <source>
        <dbReference type="ARBA" id="ARBA00022741"/>
    </source>
</evidence>
<dbReference type="Pfam" id="PF00069">
    <property type="entry name" value="Pkinase"/>
    <property type="match status" value="1"/>
</dbReference>
<dbReference type="InterPro" id="IPR050108">
    <property type="entry name" value="CDK"/>
</dbReference>
<keyword evidence="3 11" id="KW-0723">Serine/threonine-protein kinase</keyword>
<keyword evidence="14" id="KW-1185">Reference proteome</keyword>
<dbReference type="GO" id="GO:0004674">
    <property type="term" value="F:protein serine/threonine kinase activity"/>
    <property type="evidence" value="ECO:0000318"/>
    <property type="project" value="GO_Central"/>
</dbReference>
<sequence>MNIQLKGYGNLTLIGEGRFSFVYKTQNQMNSHLYAVKVMSPNSKIPEPSVAFYREIQALSVASHPNIVKLHEVVQVQPSISLVMEYLPYTLSQVVQLSILPEAIVKGIMLMLLRGLAHLHELGIIHRDIKPANLLMNPQGILKICDLGLCRILPEKLAGIGGVKTDDDTHAWTLQVGTSFYRAPELLLGDRGYGEAVDTWAVGCVMAELLNGKPLFNGQGDIEQLGFISGILGSPDDKKWPGFSQLPGSGQILFKEREPANIAELFPAWSPEAVDLFKQFIVYEPGQRISARNAMKHKWFFVEPVPIIAPFDGKSFDLLNATPI</sequence>
<comment type="catalytic activity">
    <reaction evidence="9">
        <text>L-seryl-[protein] + ATP = O-phospho-L-seryl-[protein] + ADP + H(+)</text>
        <dbReference type="Rhea" id="RHEA:17989"/>
        <dbReference type="Rhea" id="RHEA-COMP:9863"/>
        <dbReference type="Rhea" id="RHEA-COMP:11604"/>
        <dbReference type="ChEBI" id="CHEBI:15378"/>
        <dbReference type="ChEBI" id="CHEBI:29999"/>
        <dbReference type="ChEBI" id="CHEBI:30616"/>
        <dbReference type="ChEBI" id="CHEBI:83421"/>
        <dbReference type="ChEBI" id="CHEBI:456216"/>
        <dbReference type="EC" id="2.7.11.22"/>
    </reaction>
</comment>
<evidence type="ECO:0000313" key="14">
    <source>
        <dbReference type="Proteomes" id="UP000001542"/>
    </source>
</evidence>
<reference evidence="13" key="1">
    <citation type="submission" date="2006-10" db="EMBL/GenBank/DDBJ databases">
        <authorList>
            <person name="Amadeo P."/>
            <person name="Zhao Q."/>
            <person name="Wortman J."/>
            <person name="Fraser-Liggett C."/>
            <person name="Carlton J."/>
        </authorList>
    </citation>
    <scope>NUCLEOTIDE SEQUENCE</scope>
    <source>
        <strain evidence="13">G3</strain>
    </source>
</reference>
<evidence type="ECO:0000256" key="11">
    <source>
        <dbReference type="RuleBase" id="RU000304"/>
    </source>
</evidence>
<dbReference type="Gene3D" id="3.30.200.20">
    <property type="entry name" value="Phosphorylase Kinase, domain 1"/>
    <property type="match status" value="1"/>
</dbReference>
<dbReference type="GO" id="GO:0005524">
    <property type="term" value="F:ATP binding"/>
    <property type="evidence" value="ECO:0007669"/>
    <property type="project" value="UniProtKB-UniRule"/>
</dbReference>
<evidence type="ECO:0000256" key="10">
    <source>
        <dbReference type="PROSITE-ProRule" id="PRU10141"/>
    </source>
</evidence>
<dbReference type="FunFam" id="3.30.200.20:FF:000928">
    <property type="entry name" value="Protein kinase domain containing protein"/>
    <property type="match status" value="1"/>
</dbReference>
<dbReference type="InterPro" id="IPR008271">
    <property type="entry name" value="Ser/Thr_kinase_AS"/>
</dbReference>
<reference evidence="13" key="2">
    <citation type="journal article" date="2007" name="Science">
        <title>Draft genome sequence of the sexually transmitted pathogen Trichomonas vaginalis.</title>
        <authorList>
            <person name="Carlton J.M."/>
            <person name="Hirt R.P."/>
            <person name="Silva J.C."/>
            <person name="Delcher A.L."/>
            <person name="Schatz M."/>
            <person name="Zhao Q."/>
            <person name="Wortman J.R."/>
            <person name="Bidwell S.L."/>
            <person name="Alsmark U.C.M."/>
            <person name="Besteiro S."/>
            <person name="Sicheritz-Ponten T."/>
            <person name="Noel C.J."/>
            <person name="Dacks J.B."/>
            <person name="Foster P.G."/>
            <person name="Simillion C."/>
            <person name="Van de Peer Y."/>
            <person name="Miranda-Saavedra D."/>
            <person name="Barton G.J."/>
            <person name="Westrop G.D."/>
            <person name="Mueller S."/>
            <person name="Dessi D."/>
            <person name="Fiori P.L."/>
            <person name="Ren Q."/>
            <person name="Paulsen I."/>
            <person name="Zhang H."/>
            <person name="Bastida-Corcuera F.D."/>
            <person name="Simoes-Barbosa A."/>
            <person name="Brown M.T."/>
            <person name="Hayes R.D."/>
            <person name="Mukherjee M."/>
            <person name="Okumura C.Y."/>
            <person name="Schneider R."/>
            <person name="Smith A.J."/>
            <person name="Vanacova S."/>
            <person name="Villalvazo M."/>
            <person name="Haas B.J."/>
            <person name="Pertea M."/>
            <person name="Feldblyum T.V."/>
            <person name="Utterback T.R."/>
            <person name="Shu C.L."/>
            <person name="Osoegawa K."/>
            <person name="de Jong P.J."/>
            <person name="Hrdy I."/>
            <person name="Horvathova L."/>
            <person name="Zubacova Z."/>
            <person name="Dolezal P."/>
            <person name="Malik S.B."/>
            <person name="Logsdon J.M. Jr."/>
            <person name="Henze K."/>
            <person name="Gupta A."/>
            <person name="Wang C.C."/>
            <person name="Dunne R.L."/>
            <person name="Upcroft J.A."/>
            <person name="Upcroft P."/>
            <person name="White O."/>
            <person name="Salzberg S.L."/>
            <person name="Tang P."/>
            <person name="Chiu C.-H."/>
            <person name="Lee Y.-S."/>
            <person name="Embley T.M."/>
            <person name="Coombs G.H."/>
            <person name="Mottram J.C."/>
            <person name="Tachezy J."/>
            <person name="Fraser-Liggett C.M."/>
            <person name="Johnson P.J."/>
        </authorList>
    </citation>
    <scope>NUCLEOTIDE SEQUENCE [LARGE SCALE GENOMIC DNA]</scope>
    <source>
        <strain evidence="13">G3</strain>
    </source>
</reference>
<dbReference type="FunFam" id="1.10.510.10:FF:000791">
    <property type="entry name" value="cyclin-dependent kinase 20"/>
    <property type="match status" value="1"/>
</dbReference>
<evidence type="ECO:0000256" key="9">
    <source>
        <dbReference type="ARBA" id="ARBA00048367"/>
    </source>
</evidence>
<dbReference type="PANTHER" id="PTHR24056:SF171">
    <property type="entry name" value="CYCLIN-DEPENDENT KINASE 20"/>
    <property type="match status" value="1"/>
</dbReference>
<evidence type="ECO:0000313" key="13">
    <source>
        <dbReference type="EMBL" id="EAY03958.1"/>
    </source>
</evidence>
<evidence type="ECO:0000256" key="4">
    <source>
        <dbReference type="ARBA" id="ARBA00022679"/>
    </source>
</evidence>
<dbReference type="VEuPathDB" id="TrichDB:TVAG_314880"/>
<evidence type="ECO:0000256" key="6">
    <source>
        <dbReference type="ARBA" id="ARBA00022777"/>
    </source>
</evidence>
<keyword evidence="7 10" id="KW-0067">ATP-binding</keyword>
<comment type="similarity">
    <text evidence="1">Belongs to the protein kinase superfamily. CMGC Ser/Thr protein kinase family. CDC2/CDKX subfamily.</text>
</comment>
<keyword evidence="5 10" id="KW-0547">Nucleotide-binding</keyword>
<dbReference type="GO" id="GO:0005634">
    <property type="term" value="C:nucleus"/>
    <property type="evidence" value="ECO:0000318"/>
    <property type="project" value="GO_Central"/>
</dbReference>
<feature type="domain" description="Protein kinase" evidence="12">
    <location>
        <begin position="8"/>
        <end position="300"/>
    </location>
</feature>
<keyword evidence="4" id="KW-0808">Transferase</keyword>
<protein>
    <recommendedName>
        <fullName evidence="2">cyclin-dependent kinase</fullName>
        <ecNumber evidence="2">2.7.11.22</ecNumber>
    </recommendedName>
</protein>
<dbReference type="InterPro" id="IPR011009">
    <property type="entry name" value="Kinase-like_dom_sf"/>
</dbReference>
<gene>
    <name evidence="13" type="ORF">TVAG_314880</name>
</gene>
<proteinExistence type="inferred from homology"/>
<dbReference type="RefSeq" id="XP_001316181.1">
    <property type="nucleotide sequence ID" value="XM_001316146.1"/>
</dbReference>
<dbReference type="SMART" id="SM00220">
    <property type="entry name" value="S_TKc"/>
    <property type="match status" value="1"/>
</dbReference>
<dbReference type="OMA" id="KITFPYH"/>
<evidence type="ECO:0000256" key="7">
    <source>
        <dbReference type="ARBA" id="ARBA00022840"/>
    </source>
</evidence>
<evidence type="ECO:0000256" key="1">
    <source>
        <dbReference type="ARBA" id="ARBA00006485"/>
    </source>
</evidence>
<dbReference type="InParanoid" id="A2ETS7"/>
<dbReference type="STRING" id="5722.A2ETS7"/>
<comment type="catalytic activity">
    <reaction evidence="8">
        <text>L-threonyl-[protein] + ATP = O-phospho-L-threonyl-[protein] + ADP + H(+)</text>
        <dbReference type="Rhea" id="RHEA:46608"/>
        <dbReference type="Rhea" id="RHEA-COMP:11060"/>
        <dbReference type="Rhea" id="RHEA-COMP:11605"/>
        <dbReference type="ChEBI" id="CHEBI:15378"/>
        <dbReference type="ChEBI" id="CHEBI:30013"/>
        <dbReference type="ChEBI" id="CHEBI:30616"/>
        <dbReference type="ChEBI" id="CHEBI:61977"/>
        <dbReference type="ChEBI" id="CHEBI:456216"/>
        <dbReference type="EC" id="2.7.11.22"/>
    </reaction>
</comment>
<dbReference type="AlphaFoldDB" id="A2ETS7"/>
<dbReference type="KEGG" id="tva:4761806"/>
<dbReference type="VEuPathDB" id="TrichDB:TVAGG3_0045910"/>
<dbReference type="eggNOG" id="KOG0663">
    <property type="taxonomic scope" value="Eukaryota"/>
</dbReference>
<accession>A2ETS7</accession>
<dbReference type="SMR" id="A2ETS7"/>
<keyword evidence="6 13" id="KW-0418">Kinase</keyword>
<dbReference type="GO" id="GO:0004693">
    <property type="term" value="F:cyclin-dependent protein serine/threonine kinase activity"/>
    <property type="evidence" value="ECO:0007669"/>
    <property type="project" value="UniProtKB-EC"/>
</dbReference>
<dbReference type="OrthoDB" id="63265at2759"/>
<dbReference type="Proteomes" id="UP000001542">
    <property type="component" value="Unassembled WGS sequence"/>
</dbReference>
<evidence type="ECO:0000259" key="12">
    <source>
        <dbReference type="PROSITE" id="PS50011"/>
    </source>
</evidence>
<name>A2ETS7_TRIV3</name>
<dbReference type="PROSITE" id="PS00107">
    <property type="entry name" value="PROTEIN_KINASE_ATP"/>
    <property type="match status" value="1"/>
</dbReference>
<dbReference type="PROSITE" id="PS00108">
    <property type="entry name" value="PROTEIN_KINASE_ST"/>
    <property type="match status" value="1"/>
</dbReference>
<evidence type="ECO:0000256" key="8">
    <source>
        <dbReference type="ARBA" id="ARBA00047811"/>
    </source>
</evidence>
<dbReference type="EMBL" id="DS113489">
    <property type="protein sequence ID" value="EAY03958.1"/>
    <property type="molecule type" value="Genomic_DNA"/>
</dbReference>
<dbReference type="SUPFAM" id="SSF56112">
    <property type="entry name" value="Protein kinase-like (PK-like)"/>
    <property type="match status" value="1"/>
</dbReference>
<dbReference type="PROSITE" id="PS50011">
    <property type="entry name" value="PROTEIN_KINASE_DOM"/>
    <property type="match status" value="1"/>
</dbReference>
<organism evidence="13 14">
    <name type="scientific">Trichomonas vaginalis (strain ATCC PRA-98 / G3)</name>
    <dbReference type="NCBI Taxonomy" id="412133"/>
    <lineage>
        <taxon>Eukaryota</taxon>
        <taxon>Metamonada</taxon>
        <taxon>Parabasalia</taxon>
        <taxon>Trichomonadida</taxon>
        <taxon>Trichomonadidae</taxon>
        <taxon>Trichomonas</taxon>
    </lineage>
</organism>
<feature type="binding site" evidence="10">
    <location>
        <position position="37"/>
    </location>
    <ligand>
        <name>ATP</name>
        <dbReference type="ChEBI" id="CHEBI:30616"/>
    </ligand>
</feature>